<feature type="binding site" evidence="1">
    <location>
        <position position="50"/>
    </location>
    <ligand>
        <name>ATP</name>
        <dbReference type="ChEBI" id="CHEBI:30616"/>
    </ligand>
</feature>
<dbReference type="InterPro" id="IPR011009">
    <property type="entry name" value="Kinase-like_dom_sf"/>
</dbReference>
<accession>A0ABV8YNP2</accession>
<gene>
    <name evidence="2" type="ORF">ACFPH6_16055</name>
</gene>
<evidence type="ECO:0000256" key="1">
    <source>
        <dbReference type="PROSITE-ProRule" id="PRU10141"/>
    </source>
</evidence>
<keyword evidence="3" id="KW-1185">Reference proteome</keyword>
<keyword evidence="1" id="KW-0547">Nucleotide-binding</keyword>
<sequence>MSKVGGGWDVSDEGRLVAGRYRLAERIGRGGMGTVWRAEDEVLGRQIALKRAQAEERVGGRGVRNKAN</sequence>
<protein>
    <recommendedName>
        <fullName evidence="4">Protein kinase domain-containing protein</fullName>
    </recommendedName>
</protein>
<name>A0ABV8YNP2_9ACTN</name>
<proteinExistence type="predicted"/>
<evidence type="ECO:0008006" key="4">
    <source>
        <dbReference type="Google" id="ProtNLM"/>
    </source>
</evidence>
<organism evidence="2 3">
    <name type="scientific">Streptomyces xiangluensis</name>
    <dbReference type="NCBI Taxonomy" id="2665720"/>
    <lineage>
        <taxon>Bacteria</taxon>
        <taxon>Bacillati</taxon>
        <taxon>Actinomycetota</taxon>
        <taxon>Actinomycetes</taxon>
        <taxon>Kitasatosporales</taxon>
        <taxon>Streptomycetaceae</taxon>
        <taxon>Streptomyces</taxon>
    </lineage>
</organism>
<dbReference type="EMBL" id="JBHSFG010000028">
    <property type="protein sequence ID" value="MFC4466020.1"/>
    <property type="molecule type" value="Genomic_DNA"/>
</dbReference>
<dbReference type="PROSITE" id="PS00107">
    <property type="entry name" value="PROTEIN_KINASE_ATP"/>
    <property type="match status" value="1"/>
</dbReference>
<evidence type="ECO:0000313" key="2">
    <source>
        <dbReference type="EMBL" id="MFC4466020.1"/>
    </source>
</evidence>
<reference evidence="3" key="1">
    <citation type="journal article" date="2019" name="Int. J. Syst. Evol. Microbiol.">
        <title>The Global Catalogue of Microorganisms (GCM) 10K type strain sequencing project: providing services to taxonomists for standard genome sequencing and annotation.</title>
        <authorList>
            <consortium name="The Broad Institute Genomics Platform"/>
            <consortium name="The Broad Institute Genome Sequencing Center for Infectious Disease"/>
            <person name="Wu L."/>
            <person name="Ma J."/>
        </authorList>
    </citation>
    <scope>NUCLEOTIDE SEQUENCE [LARGE SCALE GENOMIC DNA]</scope>
    <source>
        <strain evidence="3">DT43</strain>
    </source>
</reference>
<dbReference type="InterPro" id="IPR017441">
    <property type="entry name" value="Protein_kinase_ATP_BS"/>
</dbReference>
<dbReference type="Proteomes" id="UP001596012">
    <property type="component" value="Unassembled WGS sequence"/>
</dbReference>
<dbReference type="RefSeq" id="WP_386342698.1">
    <property type="nucleotide sequence ID" value="NZ_JBHSFG010000028.1"/>
</dbReference>
<keyword evidence="1" id="KW-0067">ATP-binding</keyword>
<dbReference type="Gene3D" id="3.30.200.20">
    <property type="entry name" value="Phosphorylase Kinase, domain 1"/>
    <property type="match status" value="1"/>
</dbReference>
<dbReference type="SUPFAM" id="SSF56112">
    <property type="entry name" value="Protein kinase-like (PK-like)"/>
    <property type="match status" value="1"/>
</dbReference>
<evidence type="ECO:0000313" key="3">
    <source>
        <dbReference type="Proteomes" id="UP001596012"/>
    </source>
</evidence>
<comment type="caution">
    <text evidence="2">The sequence shown here is derived from an EMBL/GenBank/DDBJ whole genome shotgun (WGS) entry which is preliminary data.</text>
</comment>